<reference evidence="2" key="2">
    <citation type="journal article" date="2015" name="Fish Shellfish Immunol.">
        <title>Early steps in the European eel (Anguilla anguilla)-Vibrio vulnificus interaction in the gills: Role of the RtxA13 toxin.</title>
        <authorList>
            <person name="Callol A."/>
            <person name="Pajuelo D."/>
            <person name="Ebbesson L."/>
            <person name="Teles M."/>
            <person name="MacKenzie S."/>
            <person name="Amaro C."/>
        </authorList>
    </citation>
    <scope>NUCLEOTIDE SEQUENCE</scope>
</reference>
<dbReference type="EMBL" id="GBXM01010594">
    <property type="protein sequence ID" value="JAH97983.1"/>
    <property type="molecule type" value="Transcribed_RNA"/>
</dbReference>
<feature type="region of interest" description="Disordered" evidence="1">
    <location>
        <begin position="38"/>
        <end position="61"/>
    </location>
</feature>
<dbReference type="AlphaFoldDB" id="A0A0E9X8G0"/>
<feature type="compositionally biased region" description="Basic and acidic residues" evidence="1">
    <location>
        <begin position="38"/>
        <end position="47"/>
    </location>
</feature>
<protein>
    <submittedName>
        <fullName evidence="2">Uncharacterized protein</fullName>
    </submittedName>
</protein>
<sequence length="84" mass="9513">MSKRVWGAMVQSDELQSELKDGQGFCFPDCSGKLIPPRQDKSCDHIRGRGQAPRGSRMKRSDWSVDSDKLLKIWQSFPFGILKG</sequence>
<evidence type="ECO:0000313" key="2">
    <source>
        <dbReference type="EMBL" id="JAH97983.1"/>
    </source>
</evidence>
<name>A0A0E9X8G0_ANGAN</name>
<reference evidence="2" key="1">
    <citation type="submission" date="2014-11" db="EMBL/GenBank/DDBJ databases">
        <authorList>
            <person name="Amaro Gonzalez C."/>
        </authorList>
    </citation>
    <scope>NUCLEOTIDE SEQUENCE</scope>
</reference>
<evidence type="ECO:0000256" key="1">
    <source>
        <dbReference type="SAM" id="MobiDB-lite"/>
    </source>
</evidence>
<accession>A0A0E9X8G0</accession>
<organism evidence="2">
    <name type="scientific">Anguilla anguilla</name>
    <name type="common">European freshwater eel</name>
    <name type="synonym">Muraena anguilla</name>
    <dbReference type="NCBI Taxonomy" id="7936"/>
    <lineage>
        <taxon>Eukaryota</taxon>
        <taxon>Metazoa</taxon>
        <taxon>Chordata</taxon>
        <taxon>Craniata</taxon>
        <taxon>Vertebrata</taxon>
        <taxon>Euteleostomi</taxon>
        <taxon>Actinopterygii</taxon>
        <taxon>Neopterygii</taxon>
        <taxon>Teleostei</taxon>
        <taxon>Anguilliformes</taxon>
        <taxon>Anguillidae</taxon>
        <taxon>Anguilla</taxon>
    </lineage>
</organism>
<proteinExistence type="predicted"/>